<dbReference type="AlphaFoldDB" id="A0AB37Z5P6"/>
<feature type="domain" description="HTH luxR-type" evidence="6">
    <location>
        <begin position="141"/>
        <end position="206"/>
    </location>
</feature>
<dbReference type="SUPFAM" id="SSF46894">
    <property type="entry name" value="C-terminal effector domain of the bipartite response regulators"/>
    <property type="match status" value="1"/>
</dbReference>
<evidence type="ECO:0000256" key="4">
    <source>
        <dbReference type="ARBA" id="ARBA00023163"/>
    </source>
</evidence>
<dbReference type="Gene3D" id="3.40.50.2300">
    <property type="match status" value="1"/>
</dbReference>
<evidence type="ECO:0000256" key="1">
    <source>
        <dbReference type="ARBA" id="ARBA00022553"/>
    </source>
</evidence>
<dbReference type="GO" id="GO:0000160">
    <property type="term" value="P:phosphorelay signal transduction system"/>
    <property type="evidence" value="ECO:0007669"/>
    <property type="project" value="InterPro"/>
</dbReference>
<evidence type="ECO:0000256" key="2">
    <source>
        <dbReference type="ARBA" id="ARBA00023015"/>
    </source>
</evidence>
<dbReference type="InterPro" id="IPR039420">
    <property type="entry name" value="WalR-like"/>
</dbReference>
<dbReference type="PROSITE" id="PS00622">
    <property type="entry name" value="HTH_LUXR_1"/>
    <property type="match status" value="1"/>
</dbReference>
<evidence type="ECO:0000256" key="5">
    <source>
        <dbReference type="PROSITE-ProRule" id="PRU00169"/>
    </source>
</evidence>
<dbReference type="Proteomes" id="UP000242418">
    <property type="component" value="Unassembled WGS sequence"/>
</dbReference>
<gene>
    <name evidence="8" type="ORF">SAMN05216370_1579</name>
</gene>
<feature type="modified residue" description="4-aspartylphosphate" evidence="5">
    <location>
        <position position="54"/>
    </location>
</feature>
<keyword evidence="1 5" id="KW-0597">Phosphoprotein</keyword>
<evidence type="ECO:0000259" key="6">
    <source>
        <dbReference type="PROSITE" id="PS50043"/>
    </source>
</evidence>
<accession>A0AB37Z5P6</accession>
<dbReference type="SMART" id="SM00448">
    <property type="entry name" value="REC"/>
    <property type="match status" value="1"/>
</dbReference>
<dbReference type="RefSeq" id="WP_090250231.1">
    <property type="nucleotide sequence ID" value="NZ_FMTL01000001.1"/>
</dbReference>
<dbReference type="InterPro" id="IPR001789">
    <property type="entry name" value="Sig_transdc_resp-reg_receiver"/>
</dbReference>
<keyword evidence="2" id="KW-0805">Transcription regulation</keyword>
<dbReference type="Pfam" id="PF00196">
    <property type="entry name" value="GerE"/>
    <property type="match status" value="1"/>
</dbReference>
<feature type="domain" description="Response regulatory" evidence="7">
    <location>
        <begin position="3"/>
        <end position="119"/>
    </location>
</feature>
<dbReference type="CDD" id="cd06170">
    <property type="entry name" value="LuxR_C_like"/>
    <property type="match status" value="1"/>
</dbReference>
<organism evidence="8 9">
    <name type="scientific">Pseudomonas peli</name>
    <dbReference type="NCBI Taxonomy" id="592361"/>
    <lineage>
        <taxon>Bacteria</taxon>
        <taxon>Pseudomonadati</taxon>
        <taxon>Pseudomonadota</taxon>
        <taxon>Gammaproteobacteria</taxon>
        <taxon>Pseudomonadales</taxon>
        <taxon>Pseudomonadaceae</taxon>
        <taxon>Pseudomonas</taxon>
    </lineage>
</organism>
<dbReference type="PROSITE" id="PS50043">
    <property type="entry name" value="HTH_LUXR_2"/>
    <property type="match status" value="1"/>
</dbReference>
<name>A0AB37Z5P6_9PSED</name>
<dbReference type="InterPro" id="IPR058245">
    <property type="entry name" value="NreC/VraR/RcsB-like_REC"/>
</dbReference>
<dbReference type="PROSITE" id="PS50110">
    <property type="entry name" value="RESPONSE_REGULATORY"/>
    <property type="match status" value="1"/>
</dbReference>
<protein>
    <submittedName>
        <fullName evidence="8">Two component transcriptional regulator, LuxR family</fullName>
    </submittedName>
</protein>
<dbReference type="PANTHER" id="PTHR43214:SF41">
    <property type="entry name" value="NITRATE_NITRITE RESPONSE REGULATOR PROTEIN NARP"/>
    <property type="match status" value="1"/>
</dbReference>
<dbReference type="SMART" id="SM00421">
    <property type="entry name" value="HTH_LUXR"/>
    <property type="match status" value="1"/>
</dbReference>
<dbReference type="InterPro" id="IPR011006">
    <property type="entry name" value="CheY-like_superfamily"/>
</dbReference>
<keyword evidence="3" id="KW-0238">DNA-binding</keyword>
<dbReference type="Pfam" id="PF00072">
    <property type="entry name" value="Response_reg"/>
    <property type="match status" value="1"/>
</dbReference>
<evidence type="ECO:0000313" key="9">
    <source>
        <dbReference type="Proteomes" id="UP000242418"/>
    </source>
</evidence>
<evidence type="ECO:0000313" key="8">
    <source>
        <dbReference type="EMBL" id="SCW48971.1"/>
    </source>
</evidence>
<sequence>MIRILIADDHAIMRGGLKQLIEFDRHLQVVAEAENGSQVLERLRDTAVDLLLLDMSMPGLSGEDLIARIRTHHAKLPILLLSMHNEPQIAQRALKAGAAGYLTKDHNPETLLAVIHRTAAGGRYLDPRIAEQLAFAGTATGESTLKDLSDREYQILRMLAQGLSVNQIAEHLVISNKTVSTHKARLMEKMGFSCNAEIIKYAMAQGLTE</sequence>
<dbReference type="EMBL" id="FMTL01000001">
    <property type="protein sequence ID" value="SCW48971.1"/>
    <property type="molecule type" value="Genomic_DNA"/>
</dbReference>
<dbReference type="PANTHER" id="PTHR43214">
    <property type="entry name" value="TWO-COMPONENT RESPONSE REGULATOR"/>
    <property type="match status" value="1"/>
</dbReference>
<dbReference type="GO" id="GO:0003677">
    <property type="term" value="F:DNA binding"/>
    <property type="evidence" value="ECO:0007669"/>
    <property type="project" value="UniProtKB-KW"/>
</dbReference>
<keyword evidence="4" id="KW-0804">Transcription</keyword>
<dbReference type="GO" id="GO:0006355">
    <property type="term" value="P:regulation of DNA-templated transcription"/>
    <property type="evidence" value="ECO:0007669"/>
    <property type="project" value="InterPro"/>
</dbReference>
<dbReference type="PRINTS" id="PR00038">
    <property type="entry name" value="HTHLUXR"/>
</dbReference>
<keyword evidence="9" id="KW-1185">Reference proteome</keyword>
<evidence type="ECO:0000259" key="7">
    <source>
        <dbReference type="PROSITE" id="PS50110"/>
    </source>
</evidence>
<proteinExistence type="predicted"/>
<comment type="caution">
    <text evidence="8">The sequence shown here is derived from an EMBL/GenBank/DDBJ whole genome shotgun (WGS) entry which is preliminary data.</text>
</comment>
<evidence type="ECO:0000256" key="3">
    <source>
        <dbReference type="ARBA" id="ARBA00023125"/>
    </source>
</evidence>
<reference evidence="8 9" key="1">
    <citation type="submission" date="2016-10" db="EMBL/GenBank/DDBJ databases">
        <authorList>
            <person name="Varghese N."/>
            <person name="Submissions S."/>
        </authorList>
    </citation>
    <scope>NUCLEOTIDE SEQUENCE [LARGE SCALE GENOMIC DNA]</scope>
    <source>
        <strain evidence="8 9">DSM 17833</strain>
    </source>
</reference>
<dbReference type="InterPro" id="IPR000792">
    <property type="entry name" value="Tscrpt_reg_LuxR_C"/>
</dbReference>
<dbReference type="InterPro" id="IPR016032">
    <property type="entry name" value="Sig_transdc_resp-reg_C-effctor"/>
</dbReference>
<dbReference type="SUPFAM" id="SSF52172">
    <property type="entry name" value="CheY-like"/>
    <property type="match status" value="1"/>
</dbReference>
<dbReference type="CDD" id="cd17535">
    <property type="entry name" value="REC_NarL-like"/>
    <property type="match status" value="1"/>
</dbReference>